<comment type="caution">
    <text evidence="3">The sequence shown here is derived from an EMBL/GenBank/DDBJ whole genome shotgun (WGS) entry which is preliminary data.</text>
</comment>
<feature type="chain" id="PRO_5036165518" description="Secreted protein" evidence="1">
    <location>
        <begin position="17"/>
        <end position="71"/>
    </location>
</feature>
<evidence type="ECO:0000313" key="7">
    <source>
        <dbReference type="Proteomes" id="UP000435112"/>
    </source>
</evidence>
<name>A0A6A3PCN1_9STRA</name>
<evidence type="ECO:0000313" key="4">
    <source>
        <dbReference type="EMBL" id="KAE9352827.1"/>
    </source>
</evidence>
<dbReference type="Proteomes" id="UP000435112">
    <property type="component" value="Unassembled WGS sequence"/>
</dbReference>
<evidence type="ECO:0000313" key="6">
    <source>
        <dbReference type="Proteomes" id="UP000434957"/>
    </source>
</evidence>
<accession>A0A6A3PCN1</accession>
<dbReference type="EMBL" id="QXFT01000155">
    <property type="protein sequence ID" value="KAE9352827.1"/>
    <property type="molecule type" value="Genomic_DNA"/>
</dbReference>
<evidence type="ECO:0000313" key="2">
    <source>
        <dbReference type="EMBL" id="KAE9042265.1"/>
    </source>
</evidence>
<evidence type="ECO:0000313" key="3">
    <source>
        <dbReference type="EMBL" id="KAE9050399.1"/>
    </source>
</evidence>
<organism evidence="3 5">
    <name type="scientific">Phytophthora rubi</name>
    <dbReference type="NCBI Taxonomy" id="129364"/>
    <lineage>
        <taxon>Eukaryota</taxon>
        <taxon>Sar</taxon>
        <taxon>Stramenopiles</taxon>
        <taxon>Oomycota</taxon>
        <taxon>Peronosporomycetes</taxon>
        <taxon>Peronosporales</taxon>
        <taxon>Peronosporaceae</taxon>
        <taxon>Phytophthora</taxon>
    </lineage>
</organism>
<evidence type="ECO:0008006" key="8">
    <source>
        <dbReference type="Google" id="ProtNLM"/>
    </source>
</evidence>
<sequence>MILLSTLGWCCGCSTALVVDCSWLPATSRPGSQDSRQVGDYIALGGGIREQRKLQELKGDEGSDFVDTTHG</sequence>
<protein>
    <recommendedName>
        <fullName evidence="8">Secreted protein</fullName>
    </recommendedName>
</protein>
<dbReference type="EMBL" id="QXFV01000082">
    <property type="protein sequence ID" value="KAE9050399.1"/>
    <property type="molecule type" value="Genomic_DNA"/>
</dbReference>
<dbReference type="Proteomes" id="UP000434957">
    <property type="component" value="Unassembled WGS sequence"/>
</dbReference>
<keyword evidence="1" id="KW-0732">Signal</keyword>
<gene>
    <name evidence="3" type="ORF">PR001_g2408</name>
    <name evidence="2" type="ORF">PR002_g4003</name>
    <name evidence="4" type="ORF">PR003_g4171</name>
</gene>
<dbReference type="Proteomes" id="UP000429607">
    <property type="component" value="Unassembled WGS sequence"/>
</dbReference>
<keyword evidence="6" id="KW-1185">Reference proteome</keyword>
<dbReference type="OrthoDB" id="122893at2759"/>
<dbReference type="EMBL" id="QXFU01000151">
    <property type="protein sequence ID" value="KAE9042265.1"/>
    <property type="molecule type" value="Genomic_DNA"/>
</dbReference>
<reference evidence="5 7" key="1">
    <citation type="submission" date="2018-09" db="EMBL/GenBank/DDBJ databases">
        <title>Genomic investigation of the strawberry pathogen Phytophthora fragariae indicates pathogenicity is determined by transcriptional variation in three key races.</title>
        <authorList>
            <person name="Adams T.M."/>
            <person name="Armitage A.D."/>
            <person name="Sobczyk M.K."/>
            <person name="Bates H.J."/>
            <person name="Dunwell J.M."/>
            <person name="Nellist C.F."/>
            <person name="Harrison R.J."/>
        </authorList>
    </citation>
    <scope>NUCLEOTIDE SEQUENCE [LARGE SCALE GENOMIC DNA]</scope>
    <source>
        <strain evidence="3 5">SCRP249</strain>
        <strain evidence="2 7">SCRP324</strain>
        <strain evidence="4 6">SCRP333</strain>
    </source>
</reference>
<evidence type="ECO:0000313" key="5">
    <source>
        <dbReference type="Proteomes" id="UP000429607"/>
    </source>
</evidence>
<proteinExistence type="predicted"/>
<feature type="signal peptide" evidence="1">
    <location>
        <begin position="1"/>
        <end position="16"/>
    </location>
</feature>
<evidence type="ECO:0000256" key="1">
    <source>
        <dbReference type="SAM" id="SignalP"/>
    </source>
</evidence>
<dbReference type="AlphaFoldDB" id="A0A6A3PCN1"/>